<evidence type="ECO:0000313" key="4">
    <source>
        <dbReference type="EMBL" id="CAH0042056.1"/>
    </source>
</evidence>
<keyword evidence="1" id="KW-0677">Repeat</keyword>
<keyword evidence="5" id="KW-1185">Reference proteome</keyword>
<dbReference type="InterPro" id="IPR054471">
    <property type="entry name" value="GPIID_WHD"/>
</dbReference>
<dbReference type="SUPFAM" id="SSF50978">
    <property type="entry name" value="WD40 repeat-like"/>
    <property type="match status" value="1"/>
</dbReference>
<proteinExistence type="predicted"/>
<evidence type="ECO:0008006" key="6">
    <source>
        <dbReference type="Google" id="ProtNLM"/>
    </source>
</evidence>
<dbReference type="InterPro" id="IPR029058">
    <property type="entry name" value="AB_hydrolase_fold"/>
</dbReference>
<evidence type="ECO:0000259" key="3">
    <source>
        <dbReference type="Pfam" id="PF24883"/>
    </source>
</evidence>
<dbReference type="Pfam" id="PF24883">
    <property type="entry name" value="NPHP3_N"/>
    <property type="match status" value="1"/>
</dbReference>
<dbReference type="InterPro" id="IPR011047">
    <property type="entry name" value="Quinoprotein_ADH-like_sf"/>
</dbReference>
<dbReference type="InterPro" id="IPR027417">
    <property type="entry name" value="P-loop_NTPase"/>
</dbReference>
<evidence type="ECO:0000259" key="2">
    <source>
        <dbReference type="Pfam" id="PF22939"/>
    </source>
</evidence>
<dbReference type="SMART" id="SM00320">
    <property type="entry name" value="WD40"/>
    <property type="match status" value="3"/>
</dbReference>
<dbReference type="Gene3D" id="2.130.10.10">
    <property type="entry name" value="YVTN repeat-like/Quinoprotein amine dehydrogenase"/>
    <property type="match status" value="3"/>
</dbReference>
<name>A0A9N9W195_9HYPO</name>
<feature type="domain" description="Nephrocystin 3-like N-terminal" evidence="3">
    <location>
        <begin position="343"/>
        <end position="520"/>
    </location>
</feature>
<protein>
    <recommendedName>
        <fullName evidence="6">Vegetative incompatibility protein HET-E-1</fullName>
    </recommendedName>
</protein>
<dbReference type="SUPFAM" id="SSF50998">
    <property type="entry name" value="Quinoprotein alcohol dehydrogenase-like"/>
    <property type="match status" value="1"/>
</dbReference>
<feature type="non-terminal residue" evidence="4">
    <location>
        <position position="1564"/>
    </location>
</feature>
<dbReference type="InterPro" id="IPR056884">
    <property type="entry name" value="NPHP3-like_N"/>
</dbReference>
<dbReference type="Pfam" id="PF22939">
    <property type="entry name" value="WHD_GPIID"/>
    <property type="match status" value="1"/>
</dbReference>
<feature type="domain" description="GPI inositol-deacylase winged helix" evidence="2">
    <location>
        <begin position="631"/>
        <end position="703"/>
    </location>
</feature>
<gene>
    <name evidence="4" type="ORF">CRHIZ90672A_00016561</name>
</gene>
<evidence type="ECO:0000313" key="5">
    <source>
        <dbReference type="Proteomes" id="UP000696573"/>
    </source>
</evidence>
<dbReference type="PANTHER" id="PTHR10039">
    <property type="entry name" value="AMELOGENIN"/>
    <property type="match status" value="1"/>
</dbReference>
<dbReference type="InterPro" id="IPR001680">
    <property type="entry name" value="WD40_rpt"/>
</dbReference>
<dbReference type="Gene3D" id="3.40.50.300">
    <property type="entry name" value="P-loop containing nucleotide triphosphate hydrolases"/>
    <property type="match status" value="1"/>
</dbReference>
<organism evidence="4 5">
    <name type="scientific">Clonostachys rhizophaga</name>
    <dbReference type="NCBI Taxonomy" id="160324"/>
    <lineage>
        <taxon>Eukaryota</taxon>
        <taxon>Fungi</taxon>
        <taxon>Dikarya</taxon>
        <taxon>Ascomycota</taxon>
        <taxon>Pezizomycotina</taxon>
        <taxon>Sordariomycetes</taxon>
        <taxon>Hypocreomycetidae</taxon>
        <taxon>Hypocreales</taxon>
        <taxon>Bionectriaceae</taxon>
        <taxon>Clonostachys</taxon>
    </lineage>
</organism>
<dbReference type="PANTHER" id="PTHR10039:SF16">
    <property type="entry name" value="GPI INOSITOL-DEACYLASE"/>
    <property type="match status" value="1"/>
</dbReference>
<dbReference type="Proteomes" id="UP000696573">
    <property type="component" value="Unassembled WGS sequence"/>
</dbReference>
<dbReference type="SUPFAM" id="SSF53474">
    <property type="entry name" value="alpha/beta-Hydrolases"/>
    <property type="match status" value="1"/>
</dbReference>
<dbReference type="InterPro" id="IPR015943">
    <property type="entry name" value="WD40/YVTN_repeat-like_dom_sf"/>
</dbReference>
<dbReference type="SUPFAM" id="SSF52540">
    <property type="entry name" value="P-loop containing nucleoside triphosphate hydrolases"/>
    <property type="match status" value="1"/>
</dbReference>
<dbReference type="InterPro" id="IPR036322">
    <property type="entry name" value="WD40_repeat_dom_sf"/>
</dbReference>
<accession>A0A9N9W195</accession>
<sequence>MENDTRTIEARSDRSSSSLSRLTRRFRSLRISAERSVDSNTDANAERIEGEIRKGGFGLHMLHDPAEPWVDFIFVHGLGGSSTKTWCNSADPASFWPKEWLPLESGFKHVRIHSYGYNVDWSDSQQGILGIADFGRALLEDMVNSPNIGKPGDAYLIAIEHPNYKNFATRFHSMYFLATPHRGAGSSQFLTKYLSAVWWQRSKTYVNELHPGSELLQELNESFQTKASHLKLWSFFETQPTKIGLSSLIIVEKESAVIGTPGEHERYLDADHRHICKFATPEDSNYLVIRRCMATTIREIQNDYIPRRQEDIKSEMAVISKFLGINGRPESDLLSALDRQLPGTCLWMTENVQFSNWMDKYLFLESTSPGEEPHPVIPRFSWLHGPPGSGKSVMCAHIVRHLEVSNVDCSFYFLKHSNRELSSVDRILRSMAFQMASSNFNLRKAILALASSGESINLKEYNSVWNAVYINQIFKLKLTTPQFWVIDALDECATGSGSVLLKLLCKIPTHFPLQILLSSRASEQVQQTLERLGSSAFEFQSGQQESMDDIEKFIKSGSLQGQDDDFFNEVISRNIRQRSNGIFLWASLVMNRLEKSCSKEDMEEILDQVPSEMNEFYHRIVKELSKTPNFELAKCVLKWTVYAPRPLTTAEITAAVKYDIDRTIFDDRLGRLCGNLIRVDDGLQVQTMHQTVTSFVVQQKSEFWVDSGLAHARLAEICLDHLNRKEYRPPRGRRSSASLLHKNDSPFTSYADTYFAFHLSRSATDIDAPMAALAEFLQGNVLTWIERIARAGRLQVMLGTADRLRISLKHQRKQRSPLDKHVQLMEAWVNELARIVTAFGSNLLDFPSSIYSMIPVFSPPTSRIHTLFAKQASQLKLLGRSPVDEWDDRIACIQQDSEATALSSCNQYFAVGLSTGKIVVYSSFTMELIRTLTHGERVRQLRFGVNSLSLVAFGARKINFWNGDWNRIWGQTVKHSMMPLSVCFNLEEDQLLFATTGSTILHLSVVDGSRLDVVPLDHGADSESEDEDRKILPGTPPMRVRMAPELGLAAITYRTSPVVIWDIDARRKVGVFHRPGTEHIYGHPQVFDMAFNPIQDLELLAIAYDSVGIVICNPWTLTQHSVYDVDARAMTSSPDGRILITSDYSGVIHIFSFEDRLKLLYRISDVESIIRDFCFLPNGQRFFDVRGKFCNAWEPAILAQGESMDDSSSDPSSEESNQKPELVFAKKFSTQEHITCFAASADNWLFCGRENGVISVYDAATGRKSQDLRSYKSEFAIKHLEWCSGSKLLVSVNAANRYIVNRLELKDGQWVANECLIDQHAQDPIVQILINRGGSAILIATSGVAELREATGGLIKRVRLENSEDQKRWLAHPKDRETLVLFQKGFIRLFKWSSLERITSEKGIYISLDGPFAEIFEENWASRLECGILVNAVPINTGNRHSTAFALLDMSTVVTAGTNLDSNPQLKAICFSRHIEGGIKRILGLYKSSLLFIDGKGWVCSALKGFREAESYTRHFFIPSQWLIGGELLVKLTARNRIILAHGESMLVFQGFLELEEQILHDMN</sequence>
<evidence type="ECO:0000256" key="1">
    <source>
        <dbReference type="ARBA" id="ARBA00022737"/>
    </source>
</evidence>
<dbReference type="OrthoDB" id="194358at2759"/>
<dbReference type="EMBL" id="CABFNQ020000765">
    <property type="protein sequence ID" value="CAH0042056.1"/>
    <property type="molecule type" value="Genomic_DNA"/>
</dbReference>
<reference evidence="4" key="1">
    <citation type="submission" date="2021-10" db="EMBL/GenBank/DDBJ databases">
        <authorList>
            <person name="Piombo E."/>
        </authorList>
    </citation>
    <scope>NUCLEOTIDE SEQUENCE</scope>
</reference>
<comment type="caution">
    <text evidence="4">The sequence shown here is derived from an EMBL/GenBank/DDBJ whole genome shotgun (WGS) entry which is preliminary data.</text>
</comment>